<dbReference type="SMART" id="SM00448">
    <property type="entry name" value="REC"/>
    <property type="match status" value="1"/>
</dbReference>
<proteinExistence type="predicted"/>
<feature type="modified residue" description="4-aspartylphosphate" evidence="8">
    <location>
        <position position="56"/>
    </location>
</feature>
<dbReference type="GO" id="GO:0005829">
    <property type="term" value="C:cytosol"/>
    <property type="evidence" value="ECO:0007669"/>
    <property type="project" value="TreeGrafter"/>
</dbReference>
<dbReference type="Proteomes" id="UP000199315">
    <property type="component" value="Unassembled WGS sequence"/>
</dbReference>
<dbReference type="PANTHER" id="PTHR48111:SF52">
    <property type="entry name" value="TRANSCRIPTIONAL REGULATORY PROTEIN YVRH"/>
    <property type="match status" value="1"/>
</dbReference>
<dbReference type="Gene3D" id="3.40.50.2300">
    <property type="match status" value="1"/>
</dbReference>
<dbReference type="Gene3D" id="6.10.250.690">
    <property type="match status" value="1"/>
</dbReference>
<evidence type="ECO:0000256" key="5">
    <source>
        <dbReference type="ARBA" id="ARBA00023125"/>
    </source>
</evidence>
<dbReference type="SUPFAM" id="SSF52172">
    <property type="entry name" value="CheY-like"/>
    <property type="match status" value="1"/>
</dbReference>
<dbReference type="AlphaFoldDB" id="A0A1D3TTM4"/>
<evidence type="ECO:0000256" key="2">
    <source>
        <dbReference type="ARBA" id="ARBA00022553"/>
    </source>
</evidence>
<evidence type="ECO:0000313" key="13">
    <source>
        <dbReference type="Proteomes" id="UP000199315"/>
    </source>
</evidence>
<dbReference type="EMBL" id="FMKA01000010">
    <property type="protein sequence ID" value="SCP97336.1"/>
    <property type="molecule type" value="Genomic_DNA"/>
</dbReference>
<dbReference type="FunFam" id="3.40.50.2300:FF:000001">
    <property type="entry name" value="DNA-binding response regulator PhoB"/>
    <property type="match status" value="1"/>
</dbReference>
<organism evidence="12 13">
    <name type="scientific">Anaerobium acetethylicum</name>
    <dbReference type="NCBI Taxonomy" id="1619234"/>
    <lineage>
        <taxon>Bacteria</taxon>
        <taxon>Bacillati</taxon>
        <taxon>Bacillota</taxon>
        <taxon>Clostridia</taxon>
        <taxon>Lachnospirales</taxon>
        <taxon>Lachnospiraceae</taxon>
        <taxon>Anaerobium</taxon>
    </lineage>
</organism>
<keyword evidence="6" id="KW-0804">Transcription</keyword>
<dbReference type="OrthoDB" id="9790442at2"/>
<keyword evidence="13" id="KW-1185">Reference proteome</keyword>
<feature type="domain" description="OmpR/PhoB-type" evidence="11">
    <location>
        <begin position="134"/>
        <end position="233"/>
    </location>
</feature>
<comment type="function">
    <text evidence="7">May play the central regulatory role in sporulation. It may be an element of the effector pathway responsible for the activation of sporulation genes in response to nutritional stress. Spo0A may act in concert with spo0H (a sigma factor) to control the expression of some genes that are critical to the sporulation process.</text>
</comment>
<dbReference type="PROSITE" id="PS51755">
    <property type="entry name" value="OMPR_PHOB"/>
    <property type="match status" value="1"/>
</dbReference>
<evidence type="ECO:0000256" key="1">
    <source>
        <dbReference type="ARBA" id="ARBA00018672"/>
    </source>
</evidence>
<evidence type="ECO:0000313" key="12">
    <source>
        <dbReference type="EMBL" id="SCP97336.1"/>
    </source>
</evidence>
<dbReference type="GO" id="GO:0000156">
    <property type="term" value="F:phosphorelay response regulator activity"/>
    <property type="evidence" value="ECO:0007669"/>
    <property type="project" value="TreeGrafter"/>
</dbReference>
<name>A0A1D3TTM4_9FIRM</name>
<evidence type="ECO:0000256" key="8">
    <source>
        <dbReference type="PROSITE-ProRule" id="PRU00169"/>
    </source>
</evidence>
<dbReference type="PANTHER" id="PTHR48111">
    <property type="entry name" value="REGULATOR OF RPOS"/>
    <property type="match status" value="1"/>
</dbReference>
<dbReference type="InterPro" id="IPR036388">
    <property type="entry name" value="WH-like_DNA-bd_sf"/>
</dbReference>
<dbReference type="InterPro" id="IPR001867">
    <property type="entry name" value="OmpR/PhoB-type_DNA-bd"/>
</dbReference>
<evidence type="ECO:0000259" key="11">
    <source>
        <dbReference type="PROSITE" id="PS51755"/>
    </source>
</evidence>
<protein>
    <recommendedName>
        <fullName evidence="1">Stage 0 sporulation protein A homolog</fullName>
    </recommendedName>
</protein>
<dbReference type="FunFam" id="1.10.10.10:FF:000018">
    <property type="entry name" value="DNA-binding response regulator ResD"/>
    <property type="match status" value="1"/>
</dbReference>
<keyword evidence="4" id="KW-0805">Transcription regulation</keyword>
<accession>A0A1D3TTM4</accession>
<dbReference type="Pfam" id="PF00072">
    <property type="entry name" value="Response_reg"/>
    <property type="match status" value="1"/>
</dbReference>
<dbReference type="Gene3D" id="1.10.10.10">
    <property type="entry name" value="Winged helix-like DNA-binding domain superfamily/Winged helix DNA-binding domain"/>
    <property type="match status" value="1"/>
</dbReference>
<feature type="DNA-binding region" description="OmpR/PhoB-type" evidence="9">
    <location>
        <begin position="134"/>
        <end position="233"/>
    </location>
</feature>
<dbReference type="Pfam" id="PF00486">
    <property type="entry name" value="Trans_reg_C"/>
    <property type="match status" value="1"/>
</dbReference>
<evidence type="ECO:0000256" key="7">
    <source>
        <dbReference type="ARBA" id="ARBA00024867"/>
    </source>
</evidence>
<dbReference type="SMART" id="SM00862">
    <property type="entry name" value="Trans_reg_C"/>
    <property type="match status" value="1"/>
</dbReference>
<dbReference type="InterPro" id="IPR001789">
    <property type="entry name" value="Sig_transdc_resp-reg_receiver"/>
</dbReference>
<evidence type="ECO:0000256" key="4">
    <source>
        <dbReference type="ARBA" id="ARBA00023015"/>
    </source>
</evidence>
<dbReference type="InterPro" id="IPR039420">
    <property type="entry name" value="WalR-like"/>
</dbReference>
<evidence type="ECO:0000259" key="10">
    <source>
        <dbReference type="PROSITE" id="PS50110"/>
    </source>
</evidence>
<keyword evidence="5 9" id="KW-0238">DNA-binding</keyword>
<feature type="domain" description="Response regulatory" evidence="10">
    <location>
        <begin position="6"/>
        <end position="120"/>
    </location>
</feature>
<dbReference type="GO" id="GO:0006355">
    <property type="term" value="P:regulation of DNA-templated transcription"/>
    <property type="evidence" value="ECO:0007669"/>
    <property type="project" value="InterPro"/>
</dbReference>
<dbReference type="InterPro" id="IPR011006">
    <property type="entry name" value="CheY-like_superfamily"/>
</dbReference>
<dbReference type="GO" id="GO:0032993">
    <property type="term" value="C:protein-DNA complex"/>
    <property type="evidence" value="ECO:0007669"/>
    <property type="project" value="TreeGrafter"/>
</dbReference>
<gene>
    <name evidence="12" type="ORF">SAMN05421730_10104</name>
</gene>
<dbReference type="RefSeq" id="WP_091233331.1">
    <property type="nucleotide sequence ID" value="NZ_FMKA01000010.1"/>
</dbReference>
<evidence type="ECO:0000256" key="3">
    <source>
        <dbReference type="ARBA" id="ARBA00023012"/>
    </source>
</evidence>
<dbReference type="STRING" id="1619234.SAMN05421730_10104"/>
<reference evidence="12 13" key="1">
    <citation type="submission" date="2016-09" db="EMBL/GenBank/DDBJ databases">
        <authorList>
            <person name="Capua I."/>
            <person name="De Benedictis P."/>
            <person name="Joannis T."/>
            <person name="Lombin L.H."/>
            <person name="Cattoli G."/>
        </authorList>
    </citation>
    <scope>NUCLEOTIDE SEQUENCE [LARGE SCALE GENOMIC DNA]</scope>
    <source>
        <strain evidence="12 13">GluBS11</strain>
    </source>
</reference>
<dbReference type="InterPro" id="IPR016032">
    <property type="entry name" value="Sig_transdc_resp-reg_C-effctor"/>
</dbReference>
<dbReference type="SUPFAM" id="SSF46894">
    <property type="entry name" value="C-terminal effector domain of the bipartite response regulators"/>
    <property type="match status" value="1"/>
</dbReference>
<evidence type="ECO:0000256" key="6">
    <source>
        <dbReference type="ARBA" id="ARBA00023163"/>
    </source>
</evidence>
<keyword evidence="2 8" id="KW-0597">Phosphoprotein</keyword>
<keyword evidence="3" id="KW-0902">Two-component regulatory system</keyword>
<evidence type="ECO:0000256" key="9">
    <source>
        <dbReference type="PROSITE-ProRule" id="PRU01091"/>
    </source>
</evidence>
<dbReference type="PROSITE" id="PS50110">
    <property type="entry name" value="RESPONSE_REGULATORY"/>
    <property type="match status" value="1"/>
</dbReference>
<dbReference type="CDD" id="cd00383">
    <property type="entry name" value="trans_reg_C"/>
    <property type="match status" value="1"/>
</dbReference>
<sequence length="233" mass="26946">MCQVKKILLVDDEMAIKNLLEVVLRKEQFTDILKASTGLEAVEICRNEDPDIIILDIMLPDIDGFEVCRRIREFSIAPVLFLSAKSEEVDKLVSFAIGGDDYITKPFSPKEVVAHVKAMIRRISYYEGKCSKKENGIRFGKYMLDFDKQELFKNQSPVQLTAKEYLLLSYLIENRNITISKEQIVQQVWGNAYEGYDNTVMVHVRHLREKIEEDPSNPAFLKTIKGRGYRFEL</sequence>
<dbReference type="GO" id="GO:0000976">
    <property type="term" value="F:transcription cis-regulatory region binding"/>
    <property type="evidence" value="ECO:0007669"/>
    <property type="project" value="TreeGrafter"/>
</dbReference>